<feature type="domain" description="OmpR/PhoB-type" evidence="9">
    <location>
        <begin position="124"/>
        <end position="222"/>
    </location>
</feature>
<dbReference type="InterPro" id="IPR016032">
    <property type="entry name" value="Sig_transdc_resp-reg_C-effctor"/>
</dbReference>
<dbReference type="GO" id="GO:0032993">
    <property type="term" value="C:protein-DNA complex"/>
    <property type="evidence" value="ECO:0007669"/>
    <property type="project" value="TreeGrafter"/>
</dbReference>
<dbReference type="Gene3D" id="6.10.250.690">
    <property type="match status" value="1"/>
</dbReference>
<evidence type="ECO:0000256" key="6">
    <source>
        <dbReference type="PROSITE-ProRule" id="PRU00169"/>
    </source>
</evidence>
<dbReference type="SUPFAM" id="SSF46894">
    <property type="entry name" value="C-terminal effector domain of the bipartite response regulators"/>
    <property type="match status" value="1"/>
</dbReference>
<dbReference type="FunFam" id="3.40.50.2300:FF:000002">
    <property type="entry name" value="DNA-binding response regulator PhoP"/>
    <property type="match status" value="1"/>
</dbReference>
<dbReference type="CDD" id="cd00383">
    <property type="entry name" value="trans_reg_C"/>
    <property type="match status" value="1"/>
</dbReference>
<keyword evidence="4 7" id="KW-0238">DNA-binding</keyword>
<reference evidence="10 11" key="1">
    <citation type="submission" date="2016-12" db="EMBL/GenBank/DDBJ databases">
        <title>Isolation and genomic insights into novel planktonic Zetaproteobacteria from stratified waters of the Chesapeake Bay.</title>
        <authorList>
            <person name="McAllister S.M."/>
            <person name="Kato S."/>
            <person name="Chan C.S."/>
            <person name="Chiu B.K."/>
            <person name="Field E.K."/>
        </authorList>
    </citation>
    <scope>NUCLEOTIDE SEQUENCE [LARGE SCALE GENOMIC DNA]</scope>
    <source>
        <strain evidence="10 11">CP-5</strain>
    </source>
</reference>
<evidence type="ECO:0000256" key="1">
    <source>
        <dbReference type="ARBA" id="ARBA00022553"/>
    </source>
</evidence>
<keyword evidence="5" id="KW-0804">Transcription</keyword>
<keyword evidence="2" id="KW-0902">Two-component regulatory system</keyword>
<dbReference type="SUPFAM" id="SSF52172">
    <property type="entry name" value="CheY-like"/>
    <property type="match status" value="1"/>
</dbReference>
<evidence type="ECO:0000313" key="10">
    <source>
        <dbReference type="EMBL" id="ATX79425.1"/>
    </source>
</evidence>
<dbReference type="Pfam" id="PF00486">
    <property type="entry name" value="Trans_reg_C"/>
    <property type="match status" value="1"/>
</dbReference>
<evidence type="ECO:0000256" key="5">
    <source>
        <dbReference type="ARBA" id="ARBA00023163"/>
    </source>
</evidence>
<dbReference type="SMART" id="SM00862">
    <property type="entry name" value="Trans_reg_C"/>
    <property type="match status" value="1"/>
</dbReference>
<evidence type="ECO:0000256" key="7">
    <source>
        <dbReference type="PROSITE-ProRule" id="PRU01091"/>
    </source>
</evidence>
<feature type="DNA-binding region" description="OmpR/PhoB-type" evidence="7">
    <location>
        <begin position="124"/>
        <end position="222"/>
    </location>
</feature>
<gene>
    <name evidence="10" type="ORF">Ga0123461_1006</name>
</gene>
<dbReference type="InterPro" id="IPR011006">
    <property type="entry name" value="CheY-like_superfamily"/>
</dbReference>
<evidence type="ECO:0000259" key="9">
    <source>
        <dbReference type="PROSITE" id="PS51755"/>
    </source>
</evidence>
<proteinExistence type="predicted"/>
<evidence type="ECO:0000256" key="3">
    <source>
        <dbReference type="ARBA" id="ARBA00023015"/>
    </source>
</evidence>
<dbReference type="InterPro" id="IPR001789">
    <property type="entry name" value="Sig_transdc_resp-reg_receiver"/>
</dbReference>
<dbReference type="PANTHER" id="PTHR48111:SF37">
    <property type="entry name" value="RESPONSE REGULATOR PROTEIN CARR"/>
    <property type="match status" value="1"/>
</dbReference>
<dbReference type="SMART" id="SM00448">
    <property type="entry name" value="REC"/>
    <property type="match status" value="1"/>
</dbReference>
<dbReference type="RefSeq" id="WP_100277321.1">
    <property type="nucleotide sequence ID" value="NZ_CP018799.1"/>
</dbReference>
<dbReference type="InterPro" id="IPR039420">
    <property type="entry name" value="WalR-like"/>
</dbReference>
<dbReference type="GO" id="GO:0006355">
    <property type="term" value="P:regulation of DNA-templated transcription"/>
    <property type="evidence" value="ECO:0007669"/>
    <property type="project" value="InterPro"/>
</dbReference>
<dbReference type="Gene3D" id="3.40.50.2300">
    <property type="match status" value="1"/>
</dbReference>
<dbReference type="InterPro" id="IPR001867">
    <property type="entry name" value="OmpR/PhoB-type_DNA-bd"/>
</dbReference>
<dbReference type="PANTHER" id="PTHR48111">
    <property type="entry name" value="REGULATOR OF RPOS"/>
    <property type="match status" value="1"/>
</dbReference>
<protein>
    <submittedName>
        <fullName evidence="10">DNA-binding response regulator, OmpR family, contains REC and winged-helix (WHTH) domain</fullName>
    </submittedName>
</protein>
<accession>A0A2K8KWY6</accession>
<keyword evidence="1 6" id="KW-0597">Phosphoprotein</keyword>
<dbReference type="AlphaFoldDB" id="A0A2K8KWY6"/>
<dbReference type="OrthoDB" id="5290939at2"/>
<feature type="domain" description="Response regulatory" evidence="8">
    <location>
        <begin position="2"/>
        <end position="116"/>
    </location>
</feature>
<dbReference type="Pfam" id="PF00072">
    <property type="entry name" value="Response_reg"/>
    <property type="match status" value="1"/>
</dbReference>
<evidence type="ECO:0000256" key="4">
    <source>
        <dbReference type="ARBA" id="ARBA00023125"/>
    </source>
</evidence>
<dbReference type="GO" id="GO:0005829">
    <property type="term" value="C:cytosol"/>
    <property type="evidence" value="ECO:0007669"/>
    <property type="project" value="TreeGrafter"/>
</dbReference>
<dbReference type="GO" id="GO:0000156">
    <property type="term" value="F:phosphorelay response regulator activity"/>
    <property type="evidence" value="ECO:0007669"/>
    <property type="project" value="TreeGrafter"/>
</dbReference>
<keyword evidence="3" id="KW-0805">Transcription regulation</keyword>
<dbReference type="GO" id="GO:0000976">
    <property type="term" value="F:transcription cis-regulatory region binding"/>
    <property type="evidence" value="ECO:0007669"/>
    <property type="project" value="TreeGrafter"/>
</dbReference>
<sequence length="228" mass="25327">MRLLLVEDDTALSATVADFLRSHGYAVDLAEDGTEAAFLGSSEPYDVIVLDLGLPGLGGMQVLQQWRSSGITIPVLILTARGAWHEKVDGFRAGADDYLTKPFHSEELLVRLQALVRRAHGHAGGELQVGPLRLDEERQRVSIHCAGQEKTIELSGVEFRLLKYMMLQPGKILSASQLVEHVYDYNDEKESNVIEVYISRLRKRLGKSAILTRRGQGYVFNPDGVCDH</sequence>
<evidence type="ECO:0000256" key="2">
    <source>
        <dbReference type="ARBA" id="ARBA00023012"/>
    </source>
</evidence>
<feature type="modified residue" description="4-aspartylphosphate" evidence="6">
    <location>
        <position position="51"/>
    </location>
</feature>
<dbReference type="Gene3D" id="1.10.10.10">
    <property type="entry name" value="Winged helix-like DNA-binding domain superfamily/Winged helix DNA-binding domain"/>
    <property type="match status" value="1"/>
</dbReference>
<dbReference type="InterPro" id="IPR036388">
    <property type="entry name" value="WH-like_DNA-bd_sf"/>
</dbReference>
<keyword evidence="11" id="KW-1185">Reference proteome</keyword>
<evidence type="ECO:0000259" key="8">
    <source>
        <dbReference type="PROSITE" id="PS50110"/>
    </source>
</evidence>
<name>A0A2K8KWY6_MARES</name>
<dbReference type="PROSITE" id="PS50110">
    <property type="entry name" value="RESPONSE_REGULATORY"/>
    <property type="match status" value="1"/>
</dbReference>
<organism evidence="10 11">
    <name type="scientific">Mariprofundus aestuarium</name>
    <dbReference type="NCBI Taxonomy" id="1921086"/>
    <lineage>
        <taxon>Bacteria</taxon>
        <taxon>Pseudomonadati</taxon>
        <taxon>Pseudomonadota</taxon>
        <taxon>Candidatius Mariprofundia</taxon>
        <taxon>Mariprofundales</taxon>
        <taxon>Mariprofundaceae</taxon>
        <taxon>Mariprofundus</taxon>
    </lineage>
</organism>
<dbReference type="Proteomes" id="UP000231701">
    <property type="component" value="Chromosome"/>
</dbReference>
<evidence type="ECO:0000313" key="11">
    <source>
        <dbReference type="Proteomes" id="UP000231701"/>
    </source>
</evidence>
<dbReference type="PROSITE" id="PS51755">
    <property type="entry name" value="OMPR_PHOB"/>
    <property type="match status" value="1"/>
</dbReference>
<dbReference type="EMBL" id="CP018799">
    <property type="protein sequence ID" value="ATX79425.1"/>
    <property type="molecule type" value="Genomic_DNA"/>
</dbReference>
<dbReference type="KEGG" id="maes:Ga0123461_1006"/>